<dbReference type="Gene3D" id="1.10.287.1260">
    <property type="match status" value="1"/>
</dbReference>
<dbReference type="InterPro" id="IPR006685">
    <property type="entry name" value="MscS_channel_2nd"/>
</dbReference>
<dbReference type="SUPFAM" id="SSF82689">
    <property type="entry name" value="Mechanosensitive channel protein MscS (YggB), C-terminal domain"/>
    <property type="match status" value="1"/>
</dbReference>
<dbReference type="Pfam" id="PF00924">
    <property type="entry name" value="MS_channel_2nd"/>
    <property type="match status" value="1"/>
</dbReference>
<dbReference type="GO" id="GO:0005886">
    <property type="term" value="C:plasma membrane"/>
    <property type="evidence" value="ECO:0007669"/>
    <property type="project" value="UniProtKB-SubCell"/>
</dbReference>
<organism evidence="10 11">
    <name type="scientific">Sanguibacter suaedae</name>
    <dbReference type="NCBI Taxonomy" id="2795737"/>
    <lineage>
        <taxon>Bacteria</taxon>
        <taxon>Bacillati</taxon>
        <taxon>Actinomycetota</taxon>
        <taxon>Actinomycetes</taxon>
        <taxon>Micrococcales</taxon>
        <taxon>Sanguibacteraceae</taxon>
        <taxon>Sanguibacter</taxon>
    </lineage>
</organism>
<evidence type="ECO:0000256" key="6">
    <source>
        <dbReference type="ARBA" id="ARBA00023136"/>
    </source>
</evidence>
<dbReference type="InterPro" id="IPR045275">
    <property type="entry name" value="MscS_archaea/bacteria_type"/>
</dbReference>
<dbReference type="Proteomes" id="UP000602087">
    <property type="component" value="Unassembled WGS sequence"/>
</dbReference>
<dbReference type="Gene3D" id="3.30.70.100">
    <property type="match status" value="1"/>
</dbReference>
<keyword evidence="11" id="KW-1185">Reference proteome</keyword>
<comment type="similarity">
    <text evidence="2">Belongs to the MscS (TC 1.A.23) family.</text>
</comment>
<proteinExistence type="inferred from homology"/>
<dbReference type="PANTHER" id="PTHR30221:SF1">
    <property type="entry name" value="SMALL-CONDUCTANCE MECHANOSENSITIVE CHANNEL"/>
    <property type="match status" value="1"/>
</dbReference>
<evidence type="ECO:0000259" key="9">
    <source>
        <dbReference type="Pfam" id="PF21082"/>
    </source>
</evidence>
<dbReference type="AlphaFoldDB" id="A0A934M5S7"/>
<feature type="transmembrane region" description="Helical" evidence="7">
    <location>
        <begin position="109"/>
        <end position="135"/>
    </location>
</feature>
<comment type="subcellular location">
    <subcellularLocation>
        <location evidence="1">Cell membrane</location>
        <topology evidence="1">Multi-pass membrane protein</topology>
    </subcellularLocation>
</comment>
<protein>
    <submittedName>
        <fullName evidence="10">Mechanosensitive ion channel family protein</fullName>
    </submittedName>
</protein>
<dbReference type="GO" id="GO:0008381">
    <property type="term" value="F:mechanosensitive monoatomic ion channel activity"/>
    <property type="evidence" value="ECO:0007669"/>
    <property type="project" value="InterPro"/>
</dbReference>
<feature type="transmembrane region" description="Helical" evidence="7">
    <location>
        <begin position="41"/>
        <end position="60"/>
    </location>
</feature>
<evidence type="ECO:0000313" key="11">
    <source>
        <dbReference type="Proteomes" id="UP000602087"/>
    </source>
</evidence>
<dbReference type="RefSeq" id="WP_198732005.1">
    <property type="nucleotide sequence ID" value="NZ_JAEINH010000001.1"/>
</dbReference>
<name>A0A934M5S7_9MICO</name>
<dbReference type="PANTHER" id="PTHR30221">
    <property type="entry name" value="SMALL-CONDUCTANCE MECHANOSENSITIVE CHANNEL"/>
    <property type="match status" value="1"/>
</dbReference>
<dbReference type="SUPFAM" id="SSF50182">
    <property type="entry name" value="Sm-like ribonucleoproteins"/>
    <property type="match status" value="1"/>
</dbReference>
<evidence type="ECO:0000256" key="5">
    <source>
        <dbReference type="ARBA" id="ARBA00022989"/>
    </source>
</evidence>
<gene>
    <name evidence="10" type="ORF">JAV76_00185</name>
</gene>
<feature type="domain" description="Mechanosensitive ion channel MscS" evidence="8">
    <location>
        <begin position="122"/>
        <end position="179"/>
    </location>
</feature>
<evidence type="ECO:0000256" key="3">
    <source>
        <dbReference type="ARBA" id="ARBA00022475"/>
    </source>
</evidence>
<evidence type="ECO:0000256" key="2">
    <source>
        <dbReference type="ARBA" id="ARBA00008017"/>
    </source>
</evidence>
<keyword evidence="3" id="KW-1003">Cell membrane</keyword>
<dbReference type="InterPro" id="IPR023408">
    <property type="entry name" value="MscS_beta-dom_sf"/>
</dbReference>
<feature type="transmembrane region" description="Helical" evidence="7">
    <location>
        <begin position="72"/>
        <end position="97"/>
    </location>
</feature>
<evidence type="ECO:0000259" key="8">
    <source>
        <dbReference type="Pfam" id="PF00924"/>
    </source>
</evidence>
<comment type="caution">
    <text evidence="10">The sequence shown here is derived from an EMBL/GenBank/DDBJ whole genome shotgun (WGS) entry which is preliminary data.</text>
</comment>
<feature type="domain" description="Mechanosensitive ion channel MscS C-terminal" evidence="9">
    <location>
        <begin position="196"/>
        <end position="279"/>
    </location>
</feature>
<evidence type="ECO:0000256" key="4">
    <source>
        <dbReference type="ARBA" id="ARBA00022692"/>
    </source>
</evidence>
<sequence>MILVGLSSRWALVAAEGDGVVPGLEEAGLDLPPVEPEQLLLGAGVILVGLLLARALRMVVRWWLARRHTRSYARVFSSIAAFVLGAFAVGAGLTVAFPSVRPVDVLGGLGIVSVAIGIAFQNVLANLFTGLLILVREPFRAGDQIAVGDIQGTVEEVNLRETVVRTFDGRRVLVPNSTVHGEVLAVQTGYAHIRTTVVIGVDYATDLARARTVVLDAVRQVPGVAAEPAPQCLLTELAASTINFDLRFWSGARQLDALETRDRVIESVAGALTEAGVDMPADIRVLQPSADLLTAIESRSGQDGDGSRQDT</sequence>
<dbReference type="Gene3D" id="2.30.30.60">
    <property type="match status" value="1"/>
</dbReference>
<accession>A0A934M5S7</accession>
<dbReference type="InterPro" id="IPR011066">
    <property type="entry name" value="MscS_channel_C_sf"/>
</dbReference>
<dbReference type="InterPro" id="IPR049278">
    <property type="entry name" value="MS_channel_C"/>
</dbReference>
<dbReference type="Pfam" id="PF21082">
    <property type="entry name" value="MS_channel_3rd"/>
    <property type="match status" value="1"/>
</dbReference>
<keyword evidence="4 7" id="KW-0812">Transmembrane</keyword>
<evidence type="ECO:0000256" key="1">
    <source>
        <dbReference type="ARBA" id="ARBA00004651"/>
    </source>
</evidence>
<evidence type="ECO:0000313" key="10">
    <source>
        <dbReference type="EMBL" id="MBI9113427.1"/>
    </source>
</evidence>
<keyword evidence="6 7" id="KW-0472">Membrane</keyword>
<dbReference type="InterPro" id="IPR010920">
    <property type="entry name" value="LSM_dom_sf"/>
</dbReference>
<dbReference type="EMBL" id="JAEINH010000001">
    <property type="protein sequence ID" value="MBI9113427.1"/>
    <property type="molecule type" value="Genomic_DNA"/>
</dbReference>
<keyword evidence="5 7" id="KW-1133">Transmembrane helix</keyword>
<reference evidence="10" key="1">
    <citation type="submission" date="2020-12" db="EMBL/GenBank/DDBJ databases">
        <title>Sanguibacter suaedae sp. nov., isolated from Suaeda aralocaspica.</title>
        <authorList>
            <person name="Ma Q."/>
        </authorList>
    </citation>
    <scope>NUCLEOTIDE SEQUENCE</scope>
    <source>
        <strain evidence="10">YZGR15</strain>
    </source>
</reference>
<evidence type="ECO:0000256" key="7">
    <source>
        <dbReference type="SAM" id="Phobius"/>
    </source>
</evidence>